<protein>
    <submittedName>
        <fullName evidence="1">12666_t:CDS:1</fullName>
    </submittedName>
</protein>
<keyword evidence="2" id="KW-1185">Reference proteome</keyword>
<evidence type="ECO:0000313" key="1">
    <source>
        <dbReference type="EMBL" id="CAG8742638.1"/>
    </source>
</evidence>
<feature type="non-terminal residue" evidence="1">
    <location>
        <position position="170"/>
    </location>
</feature>
<name>A0A9N9IMG1_FUNMO</name>
<reference evidence="1" key="1">
    <citation type="submission" date="2021-06" db="EMBL/GenBank/DDBJ databases">
        <authorList>
            <person name="Kallberg Y."/>
            <person name="Tangrot J."/>
            <person name="Rosling A."/>
        </authorList>
    </citation>
    <scope>NUCLEOTIDE SEQUENCE</scope>
    <source>
        <strain evidence="1">87-6 pot B 2015</strain>
    </source>
</reference>
<evidence type="ECO:0000313" key="2">
    <source>
        <dbReference type="Proteomes" id="UP000789375"/>
    </source>
</evidence>
<gene>
    <name evidence="1" type="ORF">FMOSSE_LOCUS16237</name>
</gene>
<sequence length="170" mass="19996">VIGKVVSMYTSTNTILIFKNGNILDSNAIQYFNSNMMTKNYSVTVEISQLEYPDTIPSNFLDLWNEALLPFFDVLNTDFTKGLKMLKRFDEHSTYSYLRLPNEKAEVYDEIISAIELQLELQQFPNTFLPLIKKEKMDLRYNSEVYKLEKTNNGERVKVYWKSKGKKEFE</sequence>
<organism evidence="1 2">
    <name type="scientific">Funneliformis mosseae</name>
    <name type="common">Endomycorrhizal fungus</name>
    <name type="synonym">Glomus mosseae</name>
    <dbReference type="NCBI Taxonomy" id="27381"/>
    <lineage>
        <taxon>Eukaryota</taxon>
        <taxon>Fungi</taxon>
        <taxon>Fungi incertae sedis</taxon>
        <taxon>Mucoromycota</taxon>
        <taxon>Glomeromycotina</taxon>
        <taxon>Glomeromycetes</taxon>
        <taxon>Glomerales</taxon>
        <taxon>Glomeraceae</taxon>
        <taxon>Funneliformis</taxon>
    </lineage>
</organism>
<feature type="non-terminal residue" evidence="1">
    <location>
        <position position="1"/>
    </location>
</feature>
<accession>A0A9N9IMG1</accession>
<comment type="caution">
    <text evidence="1">The sequence shown here is derived from an EMBL/GenBank/DDBJ whole genome shotgun (WGS) entry which is preliminary data.</text>
</comment>
<proteinExistence type="predicted"/>
<dbReference type="AlphaFoldDB" id="A0A9N9IMG1"/>
<dbReference type="Proteomes" id="UP000789375">
    <property type="component" value="Unassembled WGS sequence"/>
</dbReference>
<dbReference type="EMBL" id="CAJVPP010021361">
    <property type="protein sequence ID" value="CAG8742638.1"/>
    <property type="molecule type" value="Genomic_DNA"/>
</dbReference>